<evidence type="ECO:0000313" key="1">
    <source>
        <dbReference type="EMBL" id="QHS78834.1"/>
    </source>
</evidence>
<organism evidence="1">
    <name type="scientific">viral metagenome</name>
    <dbReference type="NCBI Taxonomy" id="1070528"/>
    <lineage>
        <taxon>unclassified sequences</taxon>
        <taxon>metagenomes</taxon>
        <taxon>organismal metagenomes</taxon>
    </lineage>
</organism>
<sequence length="553" mass="61566">MVFTFNIQEGWNFISSFGYPNSLTNIINDQSVSEDIVVIFFLNVNNVNGTRYESLTVNDFLEQGKGYWIYSKNTHENIRINGEEHILITTENISLTLKQGWNMMSAPFTNEYNIQDFPFSSRIESIYSYNANISDYEQIDVSGVMNVGIGYWVKLSSDPEPSELNITYVPPVIDMNFEMKYTRMFDGSIPSNKPNDLLVNFSGGFESQNVVKIEVRATTSLDIPFGIGAFNINFDKPVTLASGPADSTPSNWNQYPSGGKLPNYSFTRCAIFEASDDWNVGNGYSDISKLTGTLSAGTALTKNNVINMVDNQWKTLCHVTAKYESPQAVDDLPLPTSSEFLVYPEDKYNDEDTIICNVEAQEAVSLEVKYTKLYDETFNAIPEDLHTNYENFFTKEAVVKIEVKMSDTNYGIGAFDIGFDKTAKPASGTGGIPGGLKSNWNNYVNDSSGSVNPSYKKTQCAVFAASENWNIGYGTGTTYKIFGTLSTGTILNENNAIYANDWVTLCYITTTGEVNNNDDLPTPISTEFLLYPTGNYNHSDRVIVTTNPVNTQN</sequence>
<reference evidence="1" key="1">
    <citation type="journal article" date="2020" name="Nature">
        <title>Giant virus diversity and host interactions through global metagenomics.</title>
        <authorList>
            <person name="Schulz F."/>
            <person name="Roux S."/>
            <person name="Paez-Espino D."/>
            <person name="Jungbluth S."/>
            <person name="Walsh D.A."/>
            <person name="Denef V.J."/>
            <person name="McMahon K.D."/>
            <person name="Konstantinidis K.T."/>
            <person name="Eloe-Fadrosh E.A."/>
            <person name="Kyrpides N.C."/>
            <person name="Woyke T."/>
        </authorList>
    </citation>
    <scope>NUCLEOTIDE SEQUENCE</scope>
    <source>
        <strain evidence="1">GVMAG-S-1024976-23</strain>
    </source>
</reference>
<accession>A0A6C0AGB3</accession>
<proteinExistence type="predicted"/>
<protein>
    <submittedName>
        <fullName evidence="1">Uncharacterized protein</fullName>
    </submittedName>
</protein>
<name>A0A6C0AGB3_9ZZZZ</name>
<dbReference type="EMBL" id="MN740605">
    <property type="protein sequence ID" value="QHS78834.1"/>
    <property type="molecule type" value="Genomic_DNA"/>
</dbReference>
<dbReference type="AlphaFoldDB" id="A0A6C0AGB3"/>